<dbReference type="AlphaFoldDB" id="A0A078B646"/>
<dbReference type="InterPro" id="IPR000719">
    <property type="entry name" value="Prot_kinase_dom"/>
</dbReference>
<dbReference type="EMBL" id="CCKQ01017116">
    <property type="protein sequence ID" value="CDW88988.1"/>
    <property type="molecule type" value="Genomic_DNA"/>
</dbReference>
<dbReference type="PROSITE" id="PS50011">
    <property type="entry name" value="PROTEIN_KINASE_DOM"/>
    <property type="match status" value="1"/>
</dbReference>
<keyword evidence="1" id="KW-0723">Serine/threonine-protein kinase</keyword>
<evidence type="ECO:0000256" key="1">
    <source>
        <dbReference type="ARBA" id="ARBA00022527"/>
    </source>
</evidence>
<keyword evidence="3" id="KW-0547">Nucleotide-binding</keyword>
<name>A0A078B646_STYLE</name>
<dbReference type="GO" id="GO:0004674">
    <property type="term" value="F:protein serine/threonine kinase activity"/>
    <property type="evidence" value="ECO:0007669"/>
    <property type="project" value="UniProtKB-KW"/>
</dbReference>
<reference evidence="7 8" key="1">
    <citation type="submission" date="2014-06" db="EMBL/GenBank/DDBJ databases">
        <authorList>
            <person name="Swart Estienne"/>
        </authorList>
    </citation>
    <scope>NUCLEOTIDE SEQUENCE [LARGE SCALE GENOMIC DNA]</scope>
    <source>
        <strain evidence="7 8">130c</strain>
    </source>
</reference>
<dbReference type="CDD" id="cd14014">
    <property type="entry name" value="STKc_PknB_like"/>
    <property type="match status" value="1"/>
</dbReference>
<evidence type="ECO:0000259" key="6">
    <source>
        <dbReference type="PROSITE" id="PS50011"/>
    </source>
</evidence>
<keyword evidence="2" id="KW-0808">Transferase</keyword>
<keyword evidence="8" id="KW-1185">Reference proteome</keyword>
<dbReference type="PIRSF" id="PIRSF000654">
    <property type="entry name" value="Integrin-linked_kinase"/>
    <property type="match status" value="1"/>
</dbReference>
<gene>
    <name evidence="7" type="primary">Contig16748.g17841</name>
    <name evidence="7" type="ORF">STYLEM_18116</name>
</gene>
<dbReference type="PANTHER" id="PTHR24345:SF0">
    <property type="entry name" value="CELL CYCLE SERINE_THREONINE-PROTEIN KINASE CDC5_MSD2"/>
    <property type="match status" value="1"/>
</dbReference>
<sequence>MENLISLKIKDTVLLYDSLTKLDGGAFGESQYVALKVQHLKKLRECNDQQISAELLRLFREISCNQLHHPNIVKTFDSYFTYDGGFVMTSELAQENLQSYVIRKGKGNITLEEVAQIMSDVINALEYIHNYNIIHRDISPQNILVYDEKTFKICDFGIATYGELTQIAGGKIDYIAPEIHQMTGEYDKMIDIWSLGVLLHFICTGESTFNGKPACIAKKEINQLLLPPQITIKTQNNATKRIFPKFN</sequence>
<dbReference type="OrthoDB" id="10252354at2759"/>
<keyword evidence="5" id="KW-0067">ATP-binding</keyword>
<dbReference type="SUPFAM" id="SSF56112">
    <property type="entry name" value="Protein kinase-like (PK-like)"/>
    <property type="match status" value="1"/>
</dbReference>
<dbReference type="Pfam" id="PF00069">
    <property type="entry name" value="Pkinase"/>
    <property type="match status" value="1"/>
</dbReference>
<dbReference type="GO" id="GO:0005524">
    <property type="term" value="F:ATP binding"/>
    <property type="evidence" value="ECO:0007669"/>
    <property type="project" value="UniProtKB-KW"/>
</dbReference>
<accession>A0A078B646</accession>
<dbReference type="Gene3D" id="1.10.510.10">
    <property type="entry name" value="Transferase(Phosphotransferase) domain 1"/>
    <property type="match status" value="1"/>
</dbReference>
<evidence type="ECO:0000256" key="5">
    <source>
        <dbReference type="ARBA" id="ARBA00022840"/>
    </source>
</evidence>
<protein>
    <submittedName>
        <fullName evidence="7">Serine threonine protein kinase</fullName>
    </submittedName>
</protein>
<evidence type="ECO:0000313" key="8">
    <source>
        <dbReference type="Proteomes" id="UP000039865"/>
    </source>
</evidence>
<dbReference type="PROSITE" id="PS00109">
    <property type="entry name" value="PROTEIN_KINASE_TYR"/>
    <property type="match status" value="1"/>
</dbReference>
<evidence type="ECO:0000256" key="2">
    <source>
        <dbReference type="ARBA" id="ARBA00022679"/>
    </source>
</evidence>
<evidence type="ECO:0000256" key="4">
    <source>
        <dbReference type="ARBA" id="ARBA00022777"/>
    </source>
</evidence>
<proteinExistence type="predicted"/>
<evidence type="ECO:0000256" key="3">
    <source>
        <dbReference type="ARBA" id="ARBA00022741"/>
    </source>
</evidence>
<dbReference type="GO" id="GO:0005634">
    <property type="term" value="C:nucleus"/>
    <property type="evidence" value="ECO:0007669"/>
    <property type="project" value="TreeGrafter"/>
</dbReference>
<dbReference type="InParanoid" id="A0A078B646"/>
<dbReference type="InterPro" id="IPR011009">
    <property type="entry name" value="Kinase-like_dom_sf"/>
</dbReference>
<organism evidence="7 8">
    <name type="scientific">Stylonychia lemnae</name>
    <name type="common">Ciliate</name>
    <dbReference type="NCBI Taxonomy" id="5949"/>
    <lineage>
        <taxon>Eukaryota</taxon>
        <taxon>Sar</taxon>
        <taxon>Alveolata</taxon>
        <taxon>Ciliophora</taxon>
        <taxon>Intramacronucleata</taxon>
        <taxon>Spirotrichea</taxon>
        <taxon>Stichotrichia</taxon>
        <taxon>Sporadotrichida</taxon>
        <taxon>Oxytrichidae</taxon>
        <taxon>Stylonychinae</taxon>
        <taxon>Stylonychia</taxon>
    </lineage>
</organism>
<feature type="domain" description="Protein kinase" evidence="6">
    <location>
        <begin position="16"/>
        <end position="247"/>
    </location>
</feature>
<dbReference type="PANTHER" id="PTHR24345">
    <property type="entry name" value="SERINE/THREONINE-PROTEIN KINASE PLK"/>
    <property type="match status" value="1"/>
</dbReference>
<dbReference type="InterPro" id="IPR008266">
    <property type="entry name" value="Tyr_kinase_AS"/>
</dbReference>
<evidence type="ECO:0000313" key="7">
    <source>
        <dbReference type="EMBL" id="CDW88988.1"/>
    </source>
</evidence>
<keyword evidence="4 7" id="KW-0418">Kinase</keyword>
<dbReference type="Proteomes" id="UP000039865">
    <property type="component" value="Unassembled WGS sequence"/>
</dbReference>